<evidence type="ECO:0000256" key="11">
    <source>
        <dbReference type="RuleBase" id="RU004181"/>
    </source>
</evidence>
<dbReference type="Proteomes" id="UP000269883">
    <property type="component" value="Chromosome"/>
</dbReference>
<dbReference type="EC" id="3.4.23.36" evidence="9"/>
<dbReference type="OrthoDB" id="9810259at2"/>
<evidence type="ECO:0000256" key="6">
    <source>
        <dbReference type="ARBA" id="ARBA00022801"/>
    </source>
</evidence>
<feature type="transmembrane region" description="Helical" evidence="9">
    <location>
        <begin position="6"/>
        <end position="26"/>
    </location>
</feature>
<keyword evidence="6 9" id="KW-0378">Hydrolase</keyword>
<keyword evidence="2 9" id="KW-1003">Cell membrane</keyword>
<dbReference type="NCBIfam" id="TIGR00077">
    <property type="entry name" value="lspA"/>
    <property type="match status" value="1"/>
</dbReference>
<comment type="function">
    <text evidence="9 10">This protein specifically catalyzes the removal of signal peptides from prolipoproteins.</text>
</comment>
<dbReference type="PANTHER" id="PTHR33695">
    <property type="entry name" value="LIPOPROTEIN SIGNAL PEPTIDASE"/>
    <property type="match status" value="1"/>
</dbReference>
<dbReference type="GO" id="GO:0006508">
    <property type="term" value="P:proteolysis"/>
    <property type="evidence" value="ECO:0007669"/>
    <property type="project" value="UniProtKB-KW"/>
</dbReference>
<dbReference type="HAMAP" id="MF_00161">
    <property type="entry name" value="LspA"/>
    <property type="match status" value="1"/>
</dbReference>
<dbReference type="UniPathway" id="UPA00665"/>
<comment type="catalytic activity">
    <reaction evidence="9 10">
        <text>Release of signal peptides from bacterial membrane prolipoproteins. Hydrolyzes -Xaa-Yaa-Zaa-|-(S,diacylglyceryl)Cys-, in which Xaa is hydrophobic (preferably Leu), and Yaa (Ala or Ser) and Zaa (Gly or Ala) have small, neutral side chains.</text>
        <dbReference type="EC" id="3.4.23.36"/>
    </reaction>
</comment>
<evidence type="ECO:0000313" key="12">
    <source>
        <dbReference type="EMBL" id="BBD07750.1"/>
    </source>
</evidence>
<dbReference type="EMBL" id="AP017378">
    <property type="protein sequence ID" value="BBD07750.1"/>
    <property type="molecule type" value="Genomic_DNA"/>
</dbReference>
<dbReference type="GO" id="GO:0005886">
    <property type="term" value="C:plasma membrane"/>
    <property type="evidence" value="ECO:0007669"/>
    <property type="project" value="UniProtKB-SubCell"/>
</dbReference>
<evidence type="ECO:0000256" key="9">
    <source>
        <dbReference type="HAMAP-Rule" id="MF_00161"/>
    </source>
</evidence>
<name>A0A2Z6AX05_9BACT</name>
<feature type="active site" evidence="9">
    <location>
        <position position="139"/>
    </location>
</feature>
<keyword evidence="8 9" id="KW-0472">Membrane</keyword>
<feature type="transmembrane region" description="Helical" evidence="9">
    <location>
        <begin position="65"/>
        <end position="85"/>
    </location>
</feature>
<keyword evidence="5 9" id="KW-0064">Aspartyl protease</keyword>
<dbReference type="PROSITE" id="PS00855">
    <property type="entry name" value="SPASE_II"/>
    <property type="match status" value="1"/>
</dbReference>
<keyword evidence="12" id="KW-0449">Lipoprotein</keyword>
<evidence type="ECO:0000313" key="13">
    <source>
        <dbReference type="Proteomes" id="UP000269883"/>
    </source>
</evidence>
<accession>A0A2Z6AX05</accession>
<reference evidence="12 13" key="1">
    <citation type="journal article" date="2018" name="Sci. Adv.">
        <title>Multi-heme cytochromes provide a pathway for survival in energy-limited environments.</title>
        <authorList>
            <person name="Deng X."/>
            <person name="Dohmae N."/>
            <person name="Nealson K.H."/>
            <person name="Hashimoto K."/>
            <person name="Okamoto A."/>
        </authorList>
    </citation>
    <scope>NUCLEOTIDE SEQUENCE [LARGE SCALE GENOMIC DNA]</scope>
    <source>
        <strain evidence="12 13">IS5</strain>
    </source>
</reference>
<feature type="active site" evidence="9">
    <location>
        <position position="121"/>
    </location>
</feature>
<dbReference type="KEGG" id="dfl:DFE_1024"/>
<evidence type="ECO:0000256" key="2">
    <source>
        <dbReference type="ARBA" id="ARBA00022475"/>
    </source>
</evidence>
<evidence type="ECO:0000256" key="1">
    <source>
        <dbReference type="ARBA" id="ARBA00006139"/>
    </source>
</evidence>
<proteinExistence type="inferred from homology"/>
<evidence type="ECO:0000256" key="10">
    <source>
        <dbReference type="RuleBase" id="RU000594"/>
    </source>
</evidence>
<keyword evidence="4 9" id="KW-0812">Transmembrane</keyword>
<feature type="transmembrane region" description="Helical" evidence="9">
    <location>
        <begin position="94"/>
        <end position="111"/>
    </location>
</feature>
<keyword evidence="13" id="KW-1185">Reference proteome</keyword>
<dbReference type="GO" id="GO:0004190">
    <property type="term" value="F:aspartic-type endopeptidase activity"/>
    <property type="evidence" value="ECO:0007669"/>
    <property type="project" value="UniProtKB-UniRule"/>
</dbReference>
<keyword evidence="3 9" id="KW-0645">Protease</keyword>
<feature type="transmembrane region" description="Helical" evidence="9">
    <location>
        <begin position="131"/>
        <end position="156"/>
    </location>
</feature>
<dbReference type="PRINTS" id="PR00781">
    <property type="entry name" value="LIPOSIGPTASE"/>
</dbReference>
<gene>
    <name evidence="9 12" type="primary">lspA</name>
    <name evidence="12" type="ORF">DFE_1024</name>
</gene>
<dbReference type="PANTHER" id="PTHR33695:SF1">
    <property type="entry name" value="LIPOPROTEIN SIGNAL PEPTIDASE"/>
    <property type="match status" value="1"/>
</dbReference>
<comment type="subcellular location">
    <subcellularLocation>
        <location evidence="9">Cell membrane</location>
        <topology evidence="9">Multi-pass membrane protein</topology>
    </subcellularLocation>
</comment>
<dbReference type="RefSeq" id="WP_126377270.1">
    <property type="nucleotide sequence ID" value="NZ_AP017378.1"/>
</dbReference>
<evidence type="ECO:0000256" key="3">
    <source>
        <dbReference type="ARBA" id="ARBA00022670"/>
    </source>
</evidence>
<dbReference type="Pfam" id="PF01252">
    <property type="entry name" value="Peptidase_A8"/>
    <property type="match status" value="1"/>
</dbReference>
<protein>
    <recommendedName>
        <fullName evidence="9">Lipoprotein signal peptidase</fullName>
        <ecNumber evidence="9">3.4.23.36</ecNumber>
    </recommendedName>
    <alternativeName>
        <fullName evidence="9">Prolipoprotein signal peptidase</fullName>
    </alternativeName>
    <alternativeName>
        <fullName evidence="9">Signal peptidase II</fullName>
        <shortName evidence="9">SPase II</shortName>
    </alternativeName>
</protein>
<evidence type="ECO:0000256" key="8">
    <source>
        <dbReference type="ARBA" id="ARBA00023136"/>
    </source>
</evidence>
<sequence length="172" mass="19274">MRSKYTYPMILASIVLGLDLVTKLWVESSGLRFEAMPVIPGFFDLVFVLNKGAAFGFLGDQSIDWQRPFFICTSLLACGVILYLLKIGYGREPLASTGLGLLLGGAVGNLIDRIRIGYVVDFLDFHYDGWHWPAFNVADIGISCGVTILLISFYITERRTRRTGTRHEREDS</sequence>
<dbReference type="AlphaFoldDB" id="A0A2Z6AX05"/>
<keyword evidence="7 9" id="KW-1133">Transmembrane helix</keyword>
<evidence type="ECO:0000256" key="5">
    <source>
        <dbReference type="ARBA" id="ARBA00022750"/>
    </source>
</evidence>
<comment type="pathway">
    <text evidence="9">Protein modification; lipoprotein biosynthesis (signal peptide cleavage).</text>
</comment>
<organism evidence="12 13">
    <name type="scientific">Desulfovibrio ferrophilus</name>
    <dbReference type="NCBI Taxonomy" id="241368"/>
    <lineage>
        <taxon>Bacteria</taxon>
        <taxon>Pseudomonadati</taxon>
        <taxon>Thermodesulfobacteriota</taxon>
        <taxon>Desulfovibrionia</taxon>
        <taxon>Desulfovibrionales</taxon>
        <taxon>Desulfovibrionaceae</taxon>
        <taxon>Desulfovibrio</taxon>
    </lineage>
</organism>
<evidence type="ECO:0000256" key="7">
    <source>
        <dbReference type="ARBA" id="ARBA00022989"/>
    </source>
</evidence>
<comment type="similarity">
    <text evidence="1 9 11">Belongs to the peptidase A8 family.</text>
</comment>
<evidence type="ECO:0000256" key="4">
    <source>
        <dbReference type="ARBA" id="ARBA00022692"/>
    </source>
</evidence>
<dbReference type="InterPro" id="IPR001872">
    <property type="entry name" value="Peptidase_A8"/>
</dbReference>